<dbReference type="EMBL" id="KB707497">
    <property type="protein sequence ID" value="EMR62103.1"/>
    <property type="molecule type" value="Genomic_DNA"/>
</dbReference>
<name>M7SD57_EUTLA</name>
<dbReference type="OrthoDB" id="74360at2759"/>
<sequence length="589" mass="66925">MSSLLDGESKALNVPVVASPAAPGLFNWISENESGYRIKEEPMGSKRRIRAVVLGAGCSGINFCKRAEDVLQNVEVVCYDKNDQIGGTWLENVYPGVACDIPSVSYQFTWEPHIWPEYYSSGHEIWKYLKGIVDKYELMQFIRLQHTIKEAEWLEDKGQWRISVQRPDGTVFDDYCEVFLNGGGILKYPNIEGLQAFRGKLMHTAAWDTEYNLKDKKVMVIGAGSSAAQVVPNIQPHVRELHSFIKSPTWITAGFAQRFAGPDGGNFQYSDAQKAQLRDNPKLYLEYRKMVEGEIGRRFRFLMKDGPEATEARKFSESEMRRKLKGKPEVADFIIPENFAVGCRRPTPGDGFLEALIEPNVTVHTNQMQRITEKGFIAHDGTSHEVDVIICATGFNTSWIPRFPVKAHGKNLQDIWKGGGALSYLAVAVPEFPNFFSFAGPYGPLAVGSLLPIIEHFSNYMFKAITKMQVENIKSLTPRIEPALAFQEHHDLYVNRTAWTGPCSSWFKKGDPNGRLTMYPGSRVHFFELLENPRYEDYEIQYMSKNQWEFLGNGFHGREFDGRDTTYWMGLLNGADQEPVYNEAIWKQV</sequence>
<organism evidence="5 6">
    <name type="scientific">Eutypa lata (strain UCR-EL1)</name>
    <name type="common">Grapevine dieback disease fungus</name>
    <name type="synonym">Eutypa armeniacae</name>
    <dbReference type="NCBI Taxonomy" id="1287681"/>
    <lineage>
        <taxon>Eukaryota</taxon>
        <taxon>Fungi</taxon>
        <taxon>Dikarya</taxon>
        <taxon>Ascomycota</taxon>
        <taxon>Pezizomycotina</taxon>
        <taxon>Sordariomycetes</taxon>
        <taxon>Xylariomycetidae</taxon>
        <taxon>Xylariales</taxon>
        <taxon>Diatrypaceae</taxon>
        <taxon>Eutypa</taxon>
    </lineage>
</organism>
<evidence type="ECO:0000313" key="5">
    <source>
        <dbReference type="EMBL" id="EMR62103.1"/>
    </source>
</evidence>
<dbReference type="Proteomes" id="UP000012174">
    <property type="component" value="Unassembled WGS sequence"/>
</dbReference>
<dbReference type="Pfam" id="PF00743">
    <property type="entry name" value="FMO-like"/>
    <property type="match status" value="1"/>
</dbReference>
<dbReference type="KEGG" id="ela:UCREL1_10963"/>
<evidence type="ECO:0000256" key="1">
    <source>
        <dbReference type="ARBA" id="ARBA00010139"/>
    </source>
</evidence>
<dbReference type="GO" id="GO:0004499">
    <property type="term" value="F:N,N-dimethylaniline monooxygenase activity"/>
    <property type="evidence" value="ECO:0007669"/>
    <property type="project" value="InterPro"/>
</dbReference>
<protein>
    <submittedName>
        <fullName evidence="5">Putative fad nad-p-binding domain-containing protein</fullName>
    </submittedName>
</protein>
<dbReference type="GO" id="GO:0050661">
    <property type="term" value="F:NADP binding"/>
    <property type="evidence" value="ECO:0007669"/>
    <property type="project" value="InterPro"/>
</dbReference>
<keyword evidence="3" id="KW-0274">FAD</keyword>
<evidence type="ECO:0000256" key="3">
    <source>
        <dbReference type="ARBA" id="ARBA00022827"/>
    </source>
</evidence>
<dbReference type="InterPro" id="IPR051209">
    <property type="entry name" value="FAD-bind_Monooxygenase_sf"/>
</dbReference>
<keyword evidence="4" id="KW-0560">Oxidoreductase</keyword>
<dbReference type="eggNOG" id="KOG1399">
    <property type="taxonomic scope" value="Eukaryota"/>
</dbReference>
<dbReference type="InterPro" id="IPR020946">
    <property type="entry name" value="Flavin_mOase-like"/>
</dbReference>
<dbReference type="OMA" id="DPCSSWF"/>
<dbReference type="PANTHER" id="PTHR42877">
    <property type="entry name" value="L-ORNITHINE N(5)-MONOOXYGENASE-RELATED"/>
    <property type="match status" value="1"/>
</dbReference>
<evidence type="ECO:0000256" key="2">
    <source>
        <dbReference type="ARBA" id="ARBA00022630"/>
    </source>
</evidence>
<dbReference type="AlphaFoldDB" id="M7SD57"/>
<accession>M7SD57</accession>
<dbReference type="HOGENOM" id="CLU_006937_6_1_1"/>
<dbReference type="InterPro" id="IPR036188">
    <property type="entry name" value="FAD/NAD-bd_sf"/>
</dbReference>
<comment type="similarity">
    <text evidence="1">Belongs to the FAD-binding monooxygenase family.</text>
</comment>
<dbReference type="Gene3D" id="3.50.50.60">
    <property type="entry name" value="FAD/NAD(P)-binding domain"/>
    <property type="match status" value="2"/>
</dbReference>
<dbReference type="SUPFAM" id="SSF51905">
    <property type="entry name" value="FAD/NAD(P)-binding domain"/>
    <property type="match status" value="1"/>
</dbReference>
<dbReference type="GO" id="GO:0050660">
    <property type="term" value="F:flavin adenine dinucleotide binding"/>
    <property type="evidence" value="ECO:0007669"/>
    <property type="project" value="InterPro"/>
</dbReference>
<reference evidence="6" key="1">
    <citation type="journal article" date="2013" name="Genome Announc.">
        <title>Draft genome sequence of the grapevine dieback fungus Eutypa lata UCR-EL1.</title>
        <authorList>
            <person name="Blanco-Ulate B."/>
            <person name="Rolshausen P.E."/>
            <person name="Cantu D."/>
        </authorList>
    </citation>
    <scope>NUCLEOTIDE SEQUENCE [LARGE SCALE GENOMIC DNA]</scope>
    <source>
        <strain evidence="6">UCR-EL1</strain>
    </source>
</reference>
<keyword evidence="2" id="KW-0285">Flavoprotein</keyword>
<proteinExistence type="inferred from homology"/>
<gene>
    <name evidence="5" type="ORF">UCREL1_10963</name>
</gene>
<dbReference type="PANTHER" id="PTHR42877:SF7">
    <property type="entry name" value="FLAVIN-BINDING MONOOXYGENASE-RELATED"/>
    <property type="match status" value="1"/>
</dbReference>
<evidence type="ECO:0000313" key="6">
    <source>
        <dbReference type="Proteomes" id="UP000012174"/>
    </source>
</evidence>
<evidence type="ECO:0000256" key="4">
    <source>
        <dbReference type="ARBA" id="ARBA00023002"/>
    </source>
</evidence>
<keyword evidence="6" id="KW-1185">Reference proteome</keyword>